<dbReference type="GeneTree" id="ENSGT00940000156090"/>
<feature type="region of interest" description="Disordered" evidence="2">
    <location>
        <begin position="278"/>
        <end position="299"/>
    </location>
</feature>
<dbReference type="SUPFAM" id="SSF46565">
    <property type="entry name" value="Chaperone J-domain"/>
    <property type="match status" value="1"/>
</dbReference>
<dbReference type="GO" id="GO:0006457">
    <property type="term" value="P:protein folding"/>
    <property type="evidence" value="ECO:0007669"/>
    <property type="project" value="InterPro"/>
</dbReference>
<dbReference type="eggNOG" id="KOG0714">
    <property type="taxonomic scope" value="Eukaryota"/>
</dbReference>
<dbReference type="STRING" id="13616.ENSMODP00000035222"/>
<reference evidence="4" key="3">
    <citation type="submission" date="2025-09" db="UniProtKB">
        <authorList>
            <consortium name="Ensembl"/>
        </authorList>
    </citation>
    <scope>IDENTIFICATION</scope>
</reference>
<dbReference type="Proteomes" id="UP000002280">
    <property type="component" value="Chromosome 6"/>
</dbReference>
<protein>
    <submittedName>
        <fullName evidence="4">DnaJ heat shock protein family (Hsp40) member B5</fullName>
    </submittedName>
</protein>
<dbReference type="GO" id="GO:0005829">
    <property type="term" value="C:cytosol"/>
    <property type="evidence" value="ECO:0000318"/>
    <property type="project" value="GO_Central"/>
</dbReference>
<dbReference type="FunFam" id="1.10.287.110:FF:000005">
    <property type="entry name" value="DnaJ (Hsp40) homolog, subfamily B, member 4"/>
    <property type="match status" value="1"/>
</dbReference>
<accession>F7B234</accession>
<dbReference type="InterPro" id="IPR008971">
    <property type="entry name" value="HSP40/DnaJ_pept-bd"/>
</dbReference>
<evidence type="ECO:0000313" key="4">
    <source>
        <dbReference type="Ensembl" id="ENSMODP00000035222.3"/>
    </source>
</evidence>
<dbReference type="FunCoup" id="F7B234">
    <property type="interactions" value="645"/>
</dbReference>
<dbReference type="FunFam" id="2.60.260.20:FF:000002">
    <property type="entry name" value="Dnaj homolog subfamily b member"/>
    <property type="match status" value="1"/>
</dbReference>
<feature type="region of interest" description="Disordered" evidence="2">
    <location>
        <begin position="1"/>
        <end position="130"/>
    </location>
</feature>
<dbReference type="CDD" id="cd10747">
    <property type="entry name" value="DnaJ_C"/>
    <property type="match status" value="1"/>
</dbReference>
<dbReference type="PROSITE" id="PS50076">
    <property type="entry name" value="DNAJ_2"/>
    <property type="match status" value="1"/>
</dbReference>
<dbReference type="PANTHER" id="PTHR24078">
    <property type="entry name" value="DNAJ HOMOLOG SUBFAMILY C MEMBER"/>
    <property type="match status" value="1"/>
</dbReference>
<dbReference type="GO" id="GO:0006986">
    <property type="term" value="P:response to unfolded protein"/>
    <property type="evidence" value="ECO:0007669"/>
    <property type="project" value="Ensembl"/>
</dbReference>
<dbReference type="Pfam" id="PF01556">
    <property type="entry name" value="DnaJ_C"/>
    <property type="match status" value="1"/>
</dbReference>
<evidence type="ECO:0000256" key="1">
    <source>
        <dbReference type="ARBA" id="ARBA00023186"/>
    </source>
</evidence>
<dbReference type="Gene3D" id="1.10.287.110">
    <property type="entry name" value="DnaJ domain"/>
    <property type="match status" value="1"/>
</dbReference>
<dbReference type="GO" id="GO:0051087">
    <property type="term" value="F:protein-folding chaperone binding"/>
    <property type="evidence" value="ECO:0000318"/>
    <property type="project" value="GO_Central"/>
</dbReference>
<dbReference type="Gene3D" id="2.60.260.20">
    <property type="entry name" value="Urease metallochaperone UreE, N-terminal domain"/>
    <property type="match status" value="2"/>
</dbReference>
<dbReference type="Bgee" id="ENSMODG00000007816">
    <property type="expression patterns" value="Expressed in heart and 16 other cell types or tissues"/>
</dbReference>
<feature type="compositionally biased region" description="Low complexity" evidence="2">
    <location>
        <begin position="51"/>
        <end position="61"/>
    </location>
</feature>
<evidence type="ECO:0000256" key="2">
    <source>
        <dbReference type="SAM" id="MobiDB-lite"/>
    </source>
</evidence>
<dbReference type="GO" id="GO:0005634">
    <property type="term" value="C:nucleus"/>
    <property type="evidence" value="ECO:0007669"/>
    <property type="project" value="Ensembl"/>
</dbReference>
<reference evidence="4 5" key="1">
    <citation type="journal article" date="2007" name="Nature">
        <title>Genome of the marsupial Monodelphis domestica reveals innovation in non-coding sequences.</title>
        <authorList>
            <person name="Mikkelsen T.S."/>
            <person name="Wakefield M.J."/>
            <person name="Aken B."/>
            <person name="Amemiya C.T."/>
            <person name="Chang J.L."/>
            <person name="Duke S."/>
            <person name="Garber M."/>
            <person name="Gentles A.J."/>
            <person name="Goodstadt L."/>
            <person name="Heger A."/>
            <person name="Jurka J."/>
            <person name="Kamal M."/>
            <person name="Mauceli E."/>
            <person name="Searle S.M."/>
            <person name="Sharpe T."/>
            <person name="Baker M.L."/>
            <person name="Batzer M.A."/>
            <person name="Benos P.V."/>
            <person name="Belov K."/>
            <person name="Clamp M."/>
            <person name="Cook A."/>
            <person name="Cuff J."/>
            <person name="Das R."/>
            <person name="Davidow L."/>
            <person name="Deakin J.E."/>
            <person name="Fazzari M.J."/>
            <person name="Glass J.L."/>
            <person name="Grabherr M."/>
            <person name="Greally J.M."/>
            <person name="Gu W."/>
            <person name="Hore T.A."/>
            <person name="Huttley G.A."/>
            <person name="Kleber M."/>
            <person name="Jirtle R.L."/>
            <person name="Koina E."/>
            <person name="Lee J.T."/>
            <person name="Mahony S."/>
            <person name="Marra M.A."/>
            <person name="Miller R.D."/>
            <person name="Nicholls R.D."/>
            <person name="Oda M."/>
            <person name="Papenfuss A.T."/>
            <person name="Parra Z.E."/>
            <person name="Pollock D.D."/>
            <person name="Ray D.A."/>
            <person name="Schein J.E."/>
            <person name="Speed T.P."/>
            <person name="Thompson K."/>
            <person name="VandeBerg J.L."/>
            <person name="Wade C.M."/>
            <person name="Walker J.A."/>
            <person name="Waters P.D."/>
            <person name="Webber C."/>
            <person name="Weidman J.R."/>
            <person name="Xie X."/>
            <person name="Zody M.C."/>
            <person name="Baldwin J."/>
            <person name="Abdouelleil A."/>
            <person name="Abdulkadir J."/>
            <person name="Abebe A."/>
            <person name="Abera B."/>
            <person name="Abreu J."/>
            <person name="Acer S.C."/>
            <person name="Aftuck L."/>
            <person name="Alexander A."/>
            <person name="An P."/>
            <person name="Anderson E."/>
            <person name="Anderson S."/>
            <person name="Arachi H."/>
            <person name="Azer M."/>
            <person name="Bachantsang P."/>
            <person name="Barry A."/>
            <person name="Bayul T."/>
            <person name="Berlin A."/>
            <person name="Bessette D."/>
            <person name="Bloom T."/>
            <person name="Bloom T."/>
            <person name="Boguslavskiy L."/>
            <person name="Bonnet C."/>
            <person name="Boukhgalter B."/>
            <person name="Bourzgui I."/>
            <person name="Brown A."/>
            <person name="Cahill P."/>
            <person name="Channer S."/>
            <person name="Cheshatsang Y."/>
            <person name="Chuda L."/>
            <person name="Citroen M."/>
            <person name="Collymore A."/>
            <person name="Cooke P."/>
            <person name="Costello M."/>
            <person name="D'Aco K."/>
            <person name="Daza R."/>
            <person name="De Haan G."/>
            <person name="DeGray S."/>
            <person name="DeMaso C."/>
            <person name="Dhargay N."/>
            <person name="Dooley K."/>
            <person name="Dooley E."/>
            <person name="Doricent M."/>
            <person name="Dorje P."/>
            <person name="Dorjee K."/>
            <person name="Dupes A."/>
            <person name="Elong R."/>
            <person name="Falk J."/>
            <person name="Farina A."/>
            <person name="Faro S."/>
            <person name="Ferguson D."/>
            <person name="Fisher S."/>
            <person name="Foley C.D."/>
            <person name="Franke A."/>
            <person name="Friedrich D."/>
            <person name="Gadbois L."/>
            <person name="Gearin G."/>
            <person name="Gearin C.R."/>
            <person name="Giannoukos G."/>
            <person name="Goode T."/>
            <person name="Graham J."/>
            <person name="Grandbois E."/>
            <person name="Grewal S."/>
            <person name="Gyaltsen K."/>
            <person name="Hafez N."/>
            <person name="Hagos B."/>
            <person name="Hall J."/>
            <person name="Henson C."/>
            <person name="Hollinger A."/>
            <person name="Honan T."/>
            <person name="Huard M.D."/>
            <person name="Hughes L."/>
            <person name="Hurhula B."/>
            <person name="Husby M.E."/>
            <person name="Kamat A."/>
            <person name="Kanga B."/>
            <person name="Kashin S."/>
            <person name="Khazanovich D."/>
            <person name="Kisner P."/>
            <person name="Lance K."/>
            <person name="Lara M."/>
            <person name="Lee W."/>
            <person name="Lennon N."/>
            <person name="Letendre F."/>
            <person name="LeVine R."/>
            <person name="Lipovsky A."/>
            <person name="Liu X."/>
            <person name="Liu J."/>
            <person name="Liu S."/>
            <person name="Lokyitsang T."/>
            <person name="Lokyitsang Y."/>
            <person name="Lubonja R."/>
            <person name="Lui A."/>
            <person name="MacDonald P."/>
            <person name="Magnisalis V."/>
            <person name="Maru K."/>
            <person name="Matthews C."/>
            <person name="McCusker W."/>
            <person name="McDonough S."/>
            <person name="Mehta T."/>
            <person name="Meldrim J."/>
            <person name="Meneus L."/>
            <person name="Mihai O."/>
            <person name="Mihalev A."/>
            <person name="Mihova T."/>
            <person name="Mittelman R."/>
            <person name="Mlenga V."/>
            <person name="Montmayeur A."/>
            <person name="Mulrain L."/>
            <person name="Navidi A."/>
            <person name="Naylor J."/>
            <person name="Negash T."/>
            <person name="Nguyen T."/>
            <person name="Nguyen N."/>
            <person name="Nicol R."/>
            <person name="Norbu C."/>
            <person name="Norbu N."/>
            <person name="Novod N."/>
            <person name="O'Neill B."/>
            <person name="Osman S."/>
            <person name="Markiewicz E."/>
            <person name="Oyono O.L."/>
            <person name="Patti C."/>
            <person name="Phunkhang P."/>
            <person name="Pierre F."/>
            <person name="Priest M."/>
            <person name="Raghuraman S."/>
            <person name="Rege F."/>
            <person name="Reyes R."/>
            <person name="Rise C."/>
            <person name="Rogov P."/>
            <person name="Ross K."/>
            <person name="Ryan E."/>
            <person name="Settipalli S."/>
            <person name="Shea T."/>
            <person name="Sherpa N."/>
            <person name="Shi L."/>
            <person name="Shih D."/>
            <person name="Sparrow T."/>
            <person name="Spaulding J."/>
            <person name="Stalker J."/>
            <person name="Stange-Thomann N."/>
            <person name="Stavropoulos S."/>
            <person name="Stone C."/>
            <person name="Strader C."/>
            <person name="Tesfaye S."/>
            <person name="Thomson T."/>
            <person name="Thoulutsang Y."/>
            <person name="Thoulutsang D."/>
            <person name="Topham K."/>
            <person name="Topping I."/>
            <person name="Tsamla T."/>
            <person name="Vassiliev H."/>
            <person name="Vo A."/>
            <person name="Wangchuk T."/>
            <person name="Wangdi T."/>
            <person name="Weiand M."/>
            <person name="Wilkinson J."/>
            <person name="Wilson A."/>
            <person name="Yadav S."/>
            <person name="Young G."/>
            <person name="Yu Q."/>
            <person name="Zembek L."/>
            <person name="Zhong D."/>
            <person name="Zimmer A."/>
            <person name="Zwirko Z."/>
            <person name="Jaffe D.B."/>
            <person name="Alvarez P."/>
            <person name="Brockman W."/>
            <person name="Butler J."/>
            <person name="Chin C."/>
            <person name="Gnerre S."/>
            <person name="MacCallum I."/>
            <person name="Graves J.A."/>
            <person name="Ponting C.P."/>
            <person name="Breen M."/>
            <person name="Samollow P.B."/>
            <person name="Lander E.S."/>
            <person name="Lindblad-Toh K."/>
        </authorList>
    </citation>
    <scope>NUCLEOTIDE SEQUENCE [LARGE SCALE GENOMIC DNA]</scope>
</reference>
<dbReference type="InParanoid" id="F7B234"/>
<dbReference type="PRINTS" id="PR00625">
    <property type="entry name" value="JDOMAIN"/>
</dbReference>
<dbReference type="InterPro" id="IPR036869">
    <property type="entry name" value="J_dom_sf"/>
</dbReference>
<dbReference type="PANTHER" id="PTHR24078:SF553">
    <property type="entry name" value="DNAJ HOMOLOG SUBFAMILY B MEMBER 5"/>
    <property type="match status" value="1"/>
</dbReference>
<keyword evidence="1" id="KW-0143">Chaperone</keyword>
<dbReference type="FunFam" id="2.60.260.20:FF:000007">
    <property type="entry name" value="dnaJ homolog subfamily B member 5"/>
    <property type="match status" value="1"/>
</dbReference>
<reference evidence="4" key="2">
    <citation type="submission" date="2025-08" db="UniProtKB">
        <authorList>
            <consortium name="Ensembl"/>
        </authorList>
    </citation>
    <scope>IDENTIFICATION</scope>
</reference>
<feature type="domain" description="J" evidence="3">
    <location>
        <begin position="136"/>
        <end position="200"/>
    </location>
</feature>
<gene>
    <name evidence="4" type="primary">DNAJB5</name>
</gene>
<keyword evidence="5" id="KW-1185">Reference proteome</keyword>
<evidence type="ECO:0000313" key="5">
    <source>
        <dbReference type="Proteomes" id="UP000002280"/>
    </source>
</evidence>
<feature type="compositionally biased region" description="Basic and acidic residues" evidence="2">
    <location>
        <begin position="287"/>
        <end position="299"/>
    </location>
</feature>
<proteinExistence type="predicted"/>
<dbReference type="PROSITE" id="PS00636">
    <property type="entry name" value="DNAJ_1"/>
    <property type="match status" value="1"/>
</dbReference>
<dbReference type="InterPro" id="IPR051339">
    <property type="entry name" value="DnaJ_subfamily_B"/>
</dbReference>
<dbReference type="Pfam" id="PF00226">
    <property type="entry name" value="DnaJ"/>
    <property type="match status" value="1"/>
</dbReference>
<dbReference type="HOGENOM" id="CLU_017633_0_0_1"/>
<sequence>MRAPVKNLKFEPCMDEGSGAAVESRRPSPHTSPCPLLAQHRPIMSRAVLSGGRAAQWPARGRGPGGGSPLSTHPSPLRQRPVASVPGGSGEAGGRGRDGTGRDGTAAQSDRPRRRPQLSHRNKEANTGPVAVMGKDYYKILGIQSGANEDEIKKAYRKMALKYHPDKNKEPSAEEKFKEIAEAYDVLSDPKKRAVYDQYGEEGLKTGGGSSGGSGGSFHYTFHGDPHATFASFFGGSNPFDIFFASSRTTRPFNGFDPDDMDVDEDEDPFGAFGRFGFNGLSGGPRRPQESLHPRRKVQDPPVVHELRVSLEEVYHGSTKRMKITRRRLNPDGRTVRTEDKILHIVIKRGWKEGTKITFPKEGDATPDNIPADIVFVLKDKPHAHFRRDGTNVVYSALISLKEALCGCTVNIPTIDGRVIPLPCNDVIKPGTVKRLRGEGLPFPKVPTQRGDLIVEFKVRFPDRIAPQTRQILKQHLPCS</sequence>
<dbReference type="Ensembl" id="ENSMODT00000036811.3">
    <property type="protein sequence ID" value="ENSMODP00000035222.3"/>
    <property type="gene ID" value="ENSMODG00000007816.4"/>
</dbReference>
<dbReference type="GO" id="GO:0051082">
    <property type="term" value="F:unfolded protein binding"/>
    <property type="evidence" value="ECO:0000318"/>
    <property type="project" value="GO_Central"/>
</dbReference>
<dbReference type="AlphaFoldDB" id="F7B234"/>
<organism evidence="4 5">
    <name type="scientific">Monodelphis domestica</name>
    <name type="common">Gray short-tailed opossum</name>
    <dbReference type="NCBI Taxonomy" id="13616"/>
    <lineage>
        <taxon>Eukaryota</taxon>
        <taxon>Metazoa</taxon>
        <taxon>Chordata</taxon>
        <taxon>Craniata</taxon>
        <taxon>Vertebrata</taxon>
        <taxon>Euteleostomi</taxon>
        <taxon>Mammalia</taxon>
        <taxon>Metatheria</taxon>
        <taxon>Didelphimorphia</taxon>
        <taxon>Didelphidae</taxon>
        <taxon>Monodelphis</taxon>
    </lineage>
</organism>
<dbReference type="InterPro" id="IPR001623">
    <property type="entry name" value="DnaJ_domain"/>
</dbReference>
<dbReference type="InterPro" id="IPR018253">
    <property type="entry name" value="DnaJ_domain_CS"/>
</dbReference>
<dbReference type="InterPro" id="IPR002939">
    <property type="entry name" value="DnaJ_C"/>
</dbReference>
<dbReference type="CDD" id="cd06257">
    <property type="entry name" value="DnaJ"/>
    <property type="match status" value="1"/>
</dbReference>
<dbReference type="SUPFAM" id="SSF49493">
    <property type="entry name" value="HSP40/DnaJ peptide-binding domain"/>
    <property type="match status" value="2"/>
</dbReference>
<name>F7B234_MONDO</name>
<evidence type="ECO:0000259" key="3">
    <source>
        <dbReference type="PROSITE" id="PS50076"/>
    </source>
</evidence>
<dbReference type="SMART" id="SM00271">
    <property type="entry name" value="DnaJ"/>
    <property type="match status" value="1"/>
</dbReference>
<dbReference type="GO" id="GO:0000122">
    <property type="term" value="P:negative regulation of transcription by RNA polymerase II"/>
    <property type="evidence" value="ECO:0007669"/>
    <property type="project" value="Ensembl"/>
</dbReference>